<sequence>MTGRRLTGWIVIDLDATIITAASKKELAAVTFKKTFRFHPLVAWCANTGESLAMELRPGDAGANTVADHVRFLVSALEQIPDSSHAEILVRVDGAGATHGLLKHLEALNTARRKVRYAVGWKMTDADGTAIARSPERAWETSLKQNGETQEGCFVAELTGLNIHEGWPQGMRLIVRRVQPSRRQFAKLTASSPSMMSITSPPPSRTPRASGSTTCPPA</sequence>
<organism evidence="3">
    <name type="scientific">Streptomyces sp. NBC_01393</name>
    <dbReference type="NCBI Taxonomy" id="2903851"/>
    <lineage>
        <taxon>Bacteria</taxon>
        <taxon>Bacillati</taxon>
        <taxon>Actinomycetota</taxon>
        <taxon>Actinomycetes</taxon>
        <taxon>Kitasatosporales</taxon>
        <taxon>Streptomycetaceae</taxon>
        <taxon>Streptomyces</taxon>
    </lineage>
</organism>
<proteinExistence type="predicted"/>
<evidence type="ECO:0000313" key="3">
    <source>
        <dbReference type="EMBL" id="WTZ12824.1"/>
    </source>
</evidence>
<accession>A0AAU3I8T4</accession>
<reference evidence="3" key="1">
    <citation type="submission" date="2022-10" db="EMBL/GenBank/DDBJ databases">
        <title>The complete genomes of actinobacterial strains from the NBC collection.</title>
        <authorList>
            <person name="Joergensen T.S."/>
            <person name="Alvarez Arevalo M."/>
            <person name="Sterndorff E.B."/>
            <person name="Faurdal D."/>
            <person name="Vuksanovic O."/>
            <person name="Mourched A.-S."/>
            <person name="Charusanti P."/>
            <person name="Shaw S."/>
            <person name="Blin K."/>
            <person name="Weber T."/>
        </authorList>
    </citation>
    <scope>NUCLEOTIDE SEQUENCE</scope>
    <source>
        <strain evidence="3">NBC_01393</strain>
    </source>
</reference>
<evidence type="ECO:0000259" key="2">
    <source>
        <dbReference type="Pfam" id="PF13701"/>
    </source>
</evidence>
<evidence type="ECO:0000256" key="1">
    <source>
        <dbReference type="SAM" id="MobiDB-lite"/>
    </source>
</evidence>
<protein>
    <submittedName>
        <fullName evidence="3">Transposase</fullName>
    </submittedName>
</protein>
<dbReference type="AlphaFoldDB" id="A0AAU3I8T4"/>
<gene>
    <name evidence="3" type="ORF">OG699_35550</name>
</gene>
<feature type="domain" description="Transposase DDE" evidence="2">
    <location>
        <begin position="8"/>
        <end position="182"/>
    </location>
</feature>
<dbReference type="Pfam" id="PF13701">
    <property type="entry name" value="DDE_Tnp_1_4"/>
    <property type="match status" value="1"/>
</dbReference>
<feature type="region of interest" description="Disordered" evidence="1">
    <location>
        <begin position="187"/>
        <end position="218"/>
    </location>
</feature>
<name>A0AAU3I8T4_9ACTN</name>
<dbReference type="InterPro" id="IPR025668">
    <property type="entry name" value="Tnp_DDE_dom"/>
</dbReference>
<feature type="compositionally biased region" description="Low complexity" evidence="1">
    <location>
        <begin position="206"/>
        <end position="218"/>
    </location>
</feature>
<dbReference type="EMBL" id="CP109546">
    <property type="protein sequence ID" value="WTZ12824.1"/>
    <property type="molecule type" value="Genomic_DNA"/>
</dbReference>
<feature type="compositionally biased region" description="Low complexity" evidence="1">
    <location>
        <begin position="189"/>
        <end position="199"/>
    </location>
</feature>